<evidence type="ECO:0000313" key="7">
    <source>
        <dbReference type="EMBL" id="KAK7232197.1"/>
    </source>
</evidence>
<dbReference type="PROSITE" id="PS00518">
    <property type="entry name" value="ZF_RING_1"/>
    <property type="match status" value="1"/>
</dbReference>
<reference evidence="7 8" key="1">
    <citation type="submission" date="2024-03" db="EMBL/GenBank/DDBJ databases">
        <title>Aureococcus anophagefferens CCMP1851 and Kratosvirus quantuckense: Draft genome of a second virus-susceptible host strain in the model system.</title>
        <authorList>
            <person name="Chase E."/>
            <person name="Truchon A.R."/>
            <person name="Schepens W."/>
            <person name="Wilhelm S.W."/>
        </authorList>
    </citation>
    <scope>NUCLEOTIDE SEQUENCE [LARGE SCALE GENOMIC DNA]</scope>
    <source>
        <strain evidence="7 8">CCMP1851</strain>
    </source>
</reference>
<dbReference type="Proteomes" id="UP001363151">
    <property type="component" value="Unassembled WGS sequence"/>
</dbReference>
<dbReference type="SUPFAM" id="SSF144020">
    <property type="entry name" value="FdhE-like"/>
    <property type="match status" value="1"/>
</dbReference>
<feature type="domain" description="RING-type" evidence="6">
    <location>
        <begin position="359"/>
        <end position="398"/>
    </location>
</feature>
<dbReference type="InterPro" id="IPR017907">
    <property type="entry name" value="Znf_RING_CS"/>
</dbReference>
<dbReference type="InterPro" id="IPR013083">
    <property type="entry name" value="Znf_RING/FYVE/PHD"/>
</dbReference>
<dbReference type="SUPFAM" id="SSF57850">
    <property type="entry name" value="RING/U-box"/>
    <property type="match status" value="1"/>
</dbReference>
<evidence type="ECO:0000256" key="5">
    <source>
        <dbReference type="SAM" id="MobiDB-lite"/>
    </source>
</evidence>
<dbReference type="PROSITE" id="PS50089">
    <property type="entry name" value="ZF_RING_2"/>
    <property type="match status" value="1"/>
</dbReference>
<evidence type="ECO:0000256" key="1">
    <source>
        <dbReference type="ARBA" id="ARBA00022723"/>
    </source>
</evidence>
<organism evidence="7 8">
    <name type="scientific">Aureococcus anophagefferens</name>
    <name type="common">Harmful bloom alga</name>
    <dbReference type="NCBI Taxonomy" id="44056"/>
    <lineage>
        <taxon>Eukaryota</taxon>
        <taxon>Sar</taxon>
        <taxon>Stramenopiles</taxon>
        <taxon>Ochrophyta</taxon>
        <taxon>Pelagophyceae</taxon>
        <taxon>Pelagomonadales</taxon>
        <taxon>Pelagomonadaceae</taxon>
        <taxon>Aureococcus</taxon>
    </lineage>
</organism>
<evidence type="ECO:0000256" key="4">
    <source>
        <dbReference type="PROSITE-ProRule" id="PRU00175"/>
    </source>
</evidence>
<dbReference type="InterPro" id="IPR001841">
    <property type="entry name" value="Znf_RING"/>
</dbReference>
<dbReference type="Pfam" id="PF13639">
    <property type="entry name" value="zf-RING_2"/>
    <property type="match status" value="1"/>
</dbReference>
<dbReference type="Gene3D" id="3.30.40.10">
    <property type="entry name" value="Zinc/RING finger domain, C3HC4 (zinc finger)"/>
    <property type="match status" value="1"/>
</dbReference>
<dbReference type="InterPro" id="IPR047134">
    <property type="entry name" value="RNF4"/>
</dbReference>
<feature type="compositionally biased region" description="Acidic residues" evidence="5">
    <location>
        <begin position="345"/>
        <end position="358"/>
    </location>
</feature>
<dbReference type="SMART" id="SM00184">
    <property type="entry name" value="RING"/>
    <property type="match status" value="1"/>
</dbReference>
<dbReference type="PANTHER" id="PTHR23041">
    <property type="entry name" value="RING FINGER DOMAIN-CONTAINING"/>
    <property type="match status" value="1"/>
</dbReference>
<sequence>MVALWREVETGARYAQTTAMDKYPKLNTKSFKGLSSEIAKKPQTGNQGARDVKTYLAADVDALVARHAAPEPETVDPRWREVEAGTRHTEKTAMERYPHLTFRSFQDLPSKIATKPKGSSGGARDVKTYLAADVDDLVARLAAREPEPVDPRWREVETGARYTATTAMKRYPQLNWHCFADLPFEIARQPKISKSQPRDVEAGRRYDRKTAMKRYPQLNWHCFADLPFEIARQPKISKSQPRDVKTYLAADIDALVARLAAAEPEPVHPLWLEVEAGRRYDRKTAMKRYPQLTDYFFRDLPFEIARRPMIGKATACDIKTYAAADVEALAAARANKRARVQEPEPPQEPEPEEEEPEECPVCLDPMTGATATLVCGHLFCKDCITDWASSQTTCPTCRETLQFAP</sequence>
<name>A0ABR1FJU6_AURAN</name>
<comment type="caution">
    <text evidence="7">The sequence shown here is derived from an EMBL/GenBank/DDBJ whole genome shotgun (WGS) entry which is preliminary data.</text>
</comment>
<evidence type="ECO:0000256" key="3">
    <source>
        <dbReference type="ARBA" id="ARBA00022833"/>
    </source>
</evidence>
<dbReference type="EMBL" id="JBBJCI010000370">
    <property type="protein sequence ID" value="KAK7232197.1"/>
    <property type="molecule type" value="Genomic_DNA"/>
</dbReference>
<dbReference type="InterPro" id="IPR024064">
    <property type="entry name" value="FdhE-like_sf"/>
</dbReference>
<keyword evidence="2 4" id="KW-0863">Zinc-finger</keyword>
<evidence type="ECO:0000313" key="8">
    <source>
        <dbReference type="Proteomes" id="UP001363151"/>
    </source>
</evidence>
<keyword evidence="3" id="KW-0862">Zinc</keyword>
<keyword evidence="1" id="KW-0479">Metal-binding</keyword>
<gene>
    <name evidence="7" type="ORF">SO694_00030038</name>
</gene>
<protein>
    <recommendedName>
        <fullName evidence="6">RING-type domain-containing protein</fullName>
    </recommendedName>
</protein>
<proteinExistence type="predicted"/>
<accession>A0ABR1FJU6</accession>
<evidence type="ECO:0000259" key="6">
    <source>
        <dbReference type="PROSITE" id="PS50089"/>
    </source>
</evidence>
<feature type="region of interest" description="Disordered" evidence="5">
    <location>
        <begin position="337"/>
        <end position="359"/>
    </location>
</feature>
<keyword evidence="8" id="KW-1185">Reference proteome</keyword>
<dbReference type="PANTHER" id="PTHR23041:SF78">
    <property type="entry name" value="E3 UBIQUITIN-PROTEIN LIGASE RNF4"/>
    <property type="match status" value="1"/>
</dbReference>
<evidence type="ECO:0000256" key="2">
    <source>
        <dbReference type="ARBA" id="ARBA00022771"/>
    </source>
</evidence>